<evidence type="ECO:0000313" key="6">
    <source>
        <dbReference type="Proteomes" id="UP000649799"/>
    </source>
</evidence>
<protein>
    <submittedName>
        <fullName evidence="5">Group III truncated hemoglobin</fullName>
    </submittedName>
</protein>
<dbReference type="RefSeq" id="WP_166144406.1">
    <property type="nucleotide sequence ID" value="NZ_JAANYN010000002.1"/>
</dbReference>
<reference evidence="5 6" key="1">
    <citation type="submission" date="2020-03" db="EMBL/GenBank/DDBJ databases">
        <title>Cyclobacterium plantarum sp. nov., a marine bacterium isolated from a coastal-marine wetland.</title>
        <authorList>
            <person name="Sanchez-Porro C."/>
            <person name="Ventosa A."/>
            <person name="Amoozegar M."/>
        </authorList>
    </citation>
    <scope>NUCLEOTIDE SEQUENCE [LARGE SCALE GENOMIC DNA]</scope>
    <source>
        <strain evidence="5 6">GBPx2</strain>
    </source>
</reference>
<dbReference type="InterPro" id="IPR012292">
    <property type="entry name" value="Globin/Proto"/>
</dbReference>
<evidence type="ECO:0000313" key="5">
    <source>
        <dbReference type="EMBL" id="NHE56498.1"/>
    </source>
</evidence>
<dbReference type="InterPro" id="IPR009050">
    <property type="entry name" value="Globin-like_sf"/>
</dbReference>
<comment type="caution">
    <text evidence="5">The sequence shown here is derived from an EMBL/GenBank/DDBJ whole genome shotgun (WGS) entry which is preliminary data.</text>
</comment>
<dbReference type="InterPro" id="IPR001486">
    <property type="entry name" value="Hemoglobin_trunc"/>
</dbReference>
<dbReference type="Proteomes" id="UP000649799">
    <property type="component" value="Unassembled WGS sequence"/>
</dbReference>
<keyword evidence="2" id="KW-0349">Heme</keyword>
<evidence type="ECO:0000256" key="1">
    <source>
        <dbReference type="ARBA" id="ARBA00022448"/>
    </source>
</evidence>
<keyword evidence="4" id="KW-0408">Iron</keyword>
<evidence type="ECO:0000256" key="3">
    <source>
        <dbReference type="ARBA" id="ARBA00022723"/>
    </source>
</evidence>
<name>A0ABX0H6I5_9BACT</name>
<proteinExistence type="predicted"/>
<dbReference type="CDD" id="cd08916">
    <property type="entry name" value="TrHb3_P"/>
    <property type="match status" value="1"/>
</dbReference>
<gene>
    <name evidence="5" type="ORF">G9Q97_06695</name>
</gene>
<evidence type="ECO:0000256" key="4">
    <source>
        <dbReference type="ARBA" id="ARBA00023004"/>
    </source>
</evidence>
<dbReference type="EMBL" id="JAANYN010000002">
    <property type="protein sequence ID" value="NHE56498.1"/>
    <property type="molecule type" value="Genomic_DNA"/>
</dbReference>
<sequence>MQNKREITSIEDIKLMVDIFYEKVRNDNLLKDIFNERIQERWPEHLEKMYRFWQTVLLEEHTYYGSPFVPHAKLPVDKQHFNRWVGLFSETVDERFYGEKAERAKWQGERMADLFHSKIKYYQNNPARPIL</sequence>
<dbReference type="SUPFAM" id="SSF46458">
    <property type="entry name" value="Globin-like"/>
    <property type="match status" value="1"/>
</dbReference>
<organism evidence="5 6">
    <name type="scientific">Cyclobacterium plantarum</name>
    <dbReference type="NCBI Taxonomy" id="2716263"/>
    <lineage>
        <taxon>Bacteria</taxon>
        <taxon>Pseudomonadati</taxon>
        <taxon>Bacteroidota</taxon>
        <taxon>Cytophagia</taxon>
        <taxon>Cytophagales</taxon>
        <taxon>Cyclobacteriaceae</taxon>
        <taxon>Cyclobacterium</taxon>
    </lineage>
</organism>
<evidence type="ECO:0000256" key="2">
    <source>
        <dbReference type="ARBA" id="ARBA00022617"/>
    </source>
</evidence>
<dbReference type="Pfam" id="PF01152">
    <property type="entry name" value="Bac_globin"/>
    <property type="match status" value="1"/>
</dbReference>
<keyword evidence="3" id="KW-0479">Metal-binding</keyword>
<keyword evidence="1" id="KW-0813">Transport</keyword>
<accession>A0ABX0H6I5</accession>
<dbReference type="Gene3D" id="1.10.490.10">
    <property type="entry name" value="Globins"/>
    <property type="match status" value="1"/>
</dbReference>
<keyword evidence="6" id="KW-1185">Reference proteome</keyword>